<feature type="domain" description="PKS/mFAS DH" evidence="4">
    <location>
        <begin position="416"/>
        <end position="694"/>
    </location>
</feature>
<dbReference type="Gene3D" id="3.40.50.720">
    <property type="entry name" value="NAD(P)-binding Rossmann-like Domain"/>
    <property type="match status" value="1"/>
</dbReference>
<protein>
    <submittedName>
        <fullName evidence="5">Polyketide synthase dehydratase</fullName>
    </submittedName>
</protein>
<dbReference type="InterPro" id="IPR013968">
    <property type="entry name" value="PKS_KR"/>
</dbReference>
<organism evidence="5 6">
    <name type="scientific">Streptomyces radiopugnans</name>
    <dbReference type="NCBI Taxonomy" id="403935"/>
    <lineage>
        <taxon>Bacteria</taxon>
        <taxon>Bacillati</taxon>
        <taxon>Actinomycetota</taxon>
        <taxon>Actinomycetes</taxon>
        <taxon>Kitasatosporales</taxon>
        <taxon>Streptomycetaceae</taxon>
        <taxon>Streptomyces</taxon>
    </lineage>
</organism>
<proteinExistence type="predicted"/>
<keyword evidence="1" id="KW-0808">Transferase</keyword>
<feature type="region of interest" description="N-terminal hotdog fold" evidence="3">
    <location>
        <begin position="416"/>
        <end position="541"/>
    </location>
</feature>
<dbReference type="SUPFAM" id="SSF51735">
    <property type="entry name" value="NAD(P)-binding Rossmann-fold domains"/>
    <property type="match status" value="1"/>
</dbReference>
<evidence type="ECO:0000313" key="5">
    <source>
        <dbReference type="EMBL" id="SEQ33353.1"/>
    </source>
</evidence>
<dbReference type="InterPro" id="IPR020807">
    <property type="entry name" value="PKS_DH"/>
</dbReference>
<dbReference type="PANTHER" id="PTHR43775:SF51">
    <property type="entry name" value="INACTIVE PHENOLPHTHIOCEROL SYNTHESIS POLYKETIDE SYNTHASE TYPE I PKS1-RELATED"/>
    <property type="match status" value="1"/>
</dbReference>
<dbReference type="Proteomes" id="UP000199055">
    <property type="component" value="Unassembled WGS sequence"/>
</dbReference>
<dbReference type="Pfam" id="PF08659">
    <property type="entry name" value="KR"/>
    <property type="match status" value="1"/>
</dbReference>
<dbReference type="Gene3D" id="3.10.129.110">
    <property type="entry name" value="Polyketide synthase dehydratase"/>
    <property type="match status" value="1"/>
</dbReference>
<accession>A0A1H9F7D3</accession>
<dbReference type="EMBL" id="FOET01000006">
    <property type="protein sequence ID" value="SEQ33353.1"/>
    <property type="molecule type" value="Genomic_DNA"/>
</dbReference>
<dbReference type="Pfam" id="PF21089">
    <property type="entry name" value="PKS_DH_N"/>
    <property type="match status" value="1"/>
</dbReference>
<keyword evidence="2" id="KW-0511">Multifunctional enzyme</keyword>
<evidence type="ECO:0000313" key="6">
    <source>
        <dbReference type="Proteomes" id="UP000199055"/>
    </source>
</evidence>
<reference evidence="5 6" key="1">
    <citation type="submission" date="2016-10" db="EMBL/GenBank/DDBJ databases">
        <authorList>
            <person name="de Groot N.N."/>
        </authorList>
    </citation>
    <scope>NUCLEOTIDE SEQUENCE [LARGE SCALE GENOMIC DNA]</scope>
    <source>
        <strain evidence="5 6">CGMCC 4.3519</strain>
    </source>
</reference>
<dbReference type="RefSeq" id="WP_218158294.1">
    <property type="nucleotide sequence ID" value="NZ_FOET01000006.1"/>
</dbReference>
<evidence type="ECO:0000259" key="4">
    <source>
        <dbReference type="PROSITE" id="PS52019"/>
    </source>
</evidence>
<dbReference type="InterPro" id="IPR049551">
    <property type="entry name" value="PKS_DH_C"/>
</dbReference>
<dbReference type="PANTHER" id="PTHR43775">
    <property type="entry name" value="FATTY ACID SYNTHASE"/>
    <property type="match status" value="1"/>
</dbReference>
<name>A0A1H9F7D3_9ACTN</name>
<dbReference type="SMART" id="SM00822">
    <property type="entry name" value="PKS_KR"/>
    <property type="match status" value="1"/>
</dbReference>
<dbReference type="SMART" id="SM00826">
    <property type="entry name" value="PKS_DH"/>
    <property type="match status" value="1"/>
</dbReference>
<dbReference type="PROSITE" id="PS52019">
    <property type="entry name" value="PKS_MFAS_DH"/>
    <property type="match status" value="1"/>
</dbReference>
<dbReference type="InterPro" id="IPR050091">
    <property type="entry name" value="PKS_NRPS_Biosynth_Enz"/>
</dbReference>
<dbReference type="InterPro" id="IPR042104">
    <property type="entry name" value="PKS_dehydratase_sf"/>
</dbReference>
<dbReference type="Pfam" id="PF14765">
    <property type="entry name" value="PS-DH"/>
    <property type="match status" value="1"/>
</dbReference>
<dbReference type="GO" id="GO:0006633">
    <property type="term" value="P:fatty acid biosynthetic process"/>
    <property type="evidence" value="ECO:0007669"/>
    <property type="project" value="TreeGrafter"/>
</dbReference>
<evidence type="ECO:0000256" key="1">
    <source>
        <dbReference type="ARBA" id="ARBA00022679"/>
    </source>
</evidence>
<feature type="region of interest" description="C-terminal hotdog fold" evidence="3">
    <location>
        <begin position="551"/>
        <end position="694"/>
    </location>
</feature>
<feature type="active site" description="Proton donor; for dehydratase activity" evidence="3">
    <location>
        <position position="611"/>
    </location>
</feature>
<evidence type="ECO:0000256" key="2">
    <source>
        <dbReference type="ARBA" id="ARBA00023268"/>
    </source>
</evidence>
<dbReference type="AlphaFoldDB" id="A0A1H9F7D3"/>
<sequence length="700" mass="72631">MVAEVEADGQEAAVTALRDTLLLAGSVQPLLERSAADGGRAAFLTVTRLDGRMGMTGAAGVERAVLGGVPGLVKTLAIEAPSLLCRAVDLDPDLPADRCAELLLAEAHDACAGTVQVGLAADGARRTLDLAETPGDLPGEPGAPEPGPQDLLVVTGGARGVTAACAVGLARAHRPGLLLLGRTELADEPGWAEGVPESGLRAAAAAELKRTGHKPTPREVGRIARDLAGQREIRRTLAELEEAGARAEYAAVDITDPEAVARVLAPYADRVTGVVHGAGVLADTLITAKRGEDVDRVLHTKLTGLRHVLEALPAGRLRHLLLFSSVAGFFGNRGQSDYAMANEALNQLACALRRETPRARITSVNWGAWAGGMVTPELERMFAERGVPLIPLEEGVRYFTEQFGAEHGGDTVCVVGPVTPLSAPEPAGFPAGGVELHRSLEPLAGDPVLADHAIGGHPVLPATAALGAVLNAVHQVLPGTPVGRVTGFAVHKGLVLDDDRPAGLRLAVRPACTPGAWDVAIHDSEGRPRYRARAVAGAPAPAPALADLPAPGTGRPVTAYTDGTLFHGPRLRGLTEVLDDGQRLVLACRLPERPIADGAWQAPGYSPVQTDLLLQAVLVWARLHRGQAVLPSAIGEVLRHAELPGGQTFLVVVDGVAETAGGIRCTVTACTPQGRVLLECRGVEAVHAPGLEAKFRPTSG</sequence>
<dbReference type="GO" id="GO:0004312">
    <property type="term" value="F:fatty acid synthase activity"/>
    <property type="evidence" value="ECO:0007669"/>
    <property type="project" value="TreeGrafter"/>
</dbReference>
<dbReference type="InterPro" id="IPR049552">
    <property type="entry name" value="PKS_DH_N"/>
</dbReference>
<keyword evidence="6" id="KW-1185">Reference proteome</keyword>
<feature type="active site" description="Proton acceptor; for dehydratase activity" evidence="3">
    <location>
        <position position="452"/>
    </location>
</feature>
<gene>
    <name evidence="5" type="ORF">SAMN05216481_10683</name>
</gene>
<dbReference type="InterPro" id="IPR057326">
    <property type="entry name" value="KR_dom"/>
</dbReference>
<dbReference type="STRING" id="403935.SAMN05216481_10683"/>
<dbReference type="CDD" id="cd08953">
    <property type="entry name" value="KR_2_SDR_x"/>
    <property type="match status" value="1"/>
</dbReference>
<dbReference type="InterPro" id="IPR049900">
    <property type="entry name" value="PKS_mFAS_DH"/>
</dbReference>
<dbReference type="InterPro" id="IPR036291">
    <property type="entry name" value="NAD(P)-bd_dom_sf"/>
</dbReference>
<evidence type="ECO:0000256" key="3">
    <source>
        <dbReference type="PROSITE-ProRule" id="PRU01363"/>
    </source>
</evidence>